<keyword evidence="2" id="KW-0132">Cell division</keyword>
<dbReference type="EC" id="2.4.1.129" evidence="2"/>
<feature type="compositionally biased region" description="Low complexity" evidence="1">
    <location>
        <begin position="62"/>
        <end position="77"/>
    </location>
</feature>
<keyword evidence="2" id="KW-0328">Glycosyltransferase</keyword>
<feature type="compositionally biased region" description="Low complexity" evidence="1">
    <location>
        <begin position="144"/>
        <end position="154"/>
    </location>
</feature>
<feature type="compositionally biased region" description="Basic residues" evidence="1">
    <location>
        <begin position="473"/>
        <end position="482"/>
    </location>
</feature>
<feature type="compositionally biased region" description="Low complexity" evidence="1">
    <location>
        <begin position="103"/>
        <end position="117"/>
    </location>
</feature>
<feature type="region of interest" description="Disordered" evidence="1">
    <location>
        <begin position="1"/>
        <end position="32"/>
    </location>
</feature>
<feature type="compositionally biased region" description="Gly residues" evidence="1">
    <location>
        <begin position="414"/>
        <end position="423"/>
    </location>
</feature>
<name>A0A6J4KD40_9BACT</name>
<accession>A0A6J4KD40</accession>
<feature type="compositionally biased region" description="Low complexity" evidence="1">
    <location>
        <begin position="569"/>
        <end position="578"/>
    </location>
</feature>
<feature type="compositionally biased region" description="Basic residues" evidence="1">
    <location>
        <begin position="78"/>
        <end position="89"/>
    </location>
</feature>
<feature type="non-terminal residue" evidence="2">
    <location>
        <position position="589"/>
    </location>
</feature>
<dbReference type="EMBL" id="CADCTW010000030">
    <property type="protein sequence ID" value="CAA9301587.1"/>
    <property type="molecule type" value="Genomic_DNA"/>
</dbReference>
<organism evidence="2">
    <name type="scientific">uncultured Gemmatimonadota bacterium</name>
    <dbReference type="NCBI Taxonomy" id="203437"/>
    <lineage>
        <taxon>Bacteria</taxon>
        <taxon>Pseudomonadati</taxon>
        <taxon>Gemmatimonadota</taxon>
        <taxon>environmental samples</taxon>
    </lineage>
</organism>
<feature type="region of interest" description="Disordered" evidence="1">
    <location>
        <begin position="44"/>
        <end position="273"/>
    </location>
</feature>
<evidence type="ECO:0000313" key="2">
    <source>
        <dbReference type="EMBL" id="CAA9301587.1"/>
    </source>
</evidence>
<feature type="compositionally biased region" description="Basic residues" evidence="1">
    <location>
        <begin position="248"/>
        <end position="269"/>
    </location>
</feature>
<sequence>EKEQRASHRDTEAQRKEDAPQPHLARAHRRAPEAAARLLWAGGAAGGGARRAAPGVRRRQVARGSGAAAAGAGAAPRAARRHLRPRRRPAGPYPRDVRRGRGPARAAGPARRGPAAHARPRHPQGGGAPRDRRAPQVGGDPRALHGGAAAGAGRSARRAPDAPAGALLPAGRGGARGAGHRVRRRAGAGGDRAGDGQRAARGGRLQHPPPQRAGAQGILRVAPRGAPARRRRRVPDAGLRPAGDRGRGAGRGHPQHQRVRRRPAPHRAAHGGDPGRCVQAGGGHARAGGAGGAVRARLHPQALLRGLAPRRAPRVAQRPDLRRERALDGSQRARAHRRAPVRHPVAARRAARVQQHRNGQAGPQAHPGRAVRQPARLRLRHAHRGRVPHRVVRPPAAPGALVQDDRRLARHGLRGLGDAGADGDGVRRAGQRRQPDGGPPAARDARAGRGDQVADAAAGGPPRRVQAGDGRAARRAHHRGQRRLGQGRVARHLRGGGEDGDGAPHGAGRALRAGEVQRQLRVVLPRARPAARDLREAGPSAGRLLRRPHGGARHPGYAAGHPGRALSLAGPPRAAGHAPPRRRARARRR</sequence>
<feature type="compositionally biased region" description="Basic residues" evidence="1">
    <location>
        <begin position="333"/>
        <end position="355"/>
    </location>
</feature>
<feature type="compositionally biased region" description="Basic residues" evidence="1">
    <location>
        <begin position="375"/>
        <end position="392"/>
    </location>
</feature>
<keyword evidence="2" id="KW-0808">Transferase</keyword>
<feature type="region of interest" description="Disordered" evidence="1">
    <location>
        <begin position="531"/>
        <end position="589"/>
    </location>
</feature>
<keyword evidence="2" id="KW-0131">Cell cycle</keyword>
<evidence type="ECO:0000256" key="1">
    <source>
        <dbReference type="SAM" id="MobiDB-lite"/>
    </source>
</evidence>
<feature type="compositionally biased region" description="Basic and acidic residues" evidence="1">
    <location>
        <begin position="1"/>
        <end position="20"/>
    </location>
</feature>
<protein>
    <submittedName>
        <fullName evidence="2">Cell division protein FtsI [Peptidoglycan synthetase]</fullName>
        <ecNumber evidence="2">2.4.1.129</ecNumber>
    </submittedName>
</protein>
<feature type="region of interest" description="Disordered" evidence="1">
    <location>
        <begin position="326"/>
        <end position="513"/>
    </location>
</feature>
<feature type="compositionally biased region" description="Basic residues" evidence="1">
    <location>
        <begin position="579"/>
        <end position="589"/>
    </location>
</feature>
<feature type="non-terminal residue" evidence="2">
    <location>
        <position position="1"/>
    </location>
</feature>
<dbReference type="AlphaFoldDB" id="A0A6J4KD40"/>
<reference evidence="2" key="1">
    <citation type="submission" date="2020-02" db="EMBL/GenBank/DDBJ databases">
        <authorList>
            <person name="Meier V. D."/>
        </authorList>
    </citation>
    <scope>NUCLEOTIDE SEQUENCE</scope>
    <source>
        <strain evidence="2">AVDCRST_MAG68</strain>
    </source>
</reference>
<proteinExistence type="predicted"/>
<feature type="compositionally biased region" description="Low complexity" evidence="1">
    <location>
        <begin position="450"/>
        <end position="470"/>
    </location>
</feature>
<dbReference type="GO" id="GO:0051301">
    <property type="term" value="P:cell division"/>
    <property type="evidence" value="ECO:0007669"/>
    <property type="project" value="UniProtKB-KW"/>
</dbReference>
<dbReference type="GO" id="GO:0016757">
    <property type="term" value="F:glycosyltransferase activity"/>
    <property type="evidence" value="ECO:0007669"/>
    <property type="project" value="UniProtKB-KW"/>
</dbReference>
<feature type="compositionally biased region" description="Low complexity" evidence="1">
    <location>
        <begin position="161"/>
        <end position="170"/>
    </location>
</feature>
<gene>
    <name evidence="2" type="ORF">AVDCRST_MAG68-492</name>
</gene>